<reference evidence="21" key="1">
    <citation type="submission" date="2022-11" db="UniProtKB">
        <authorList>
            <consortium name="WormBaseParasite"/>
        </authorList>
    </citation>
    <scope>IDENTIFICATION</scope>
</reference>
<evidence type="ECO:0000256" key="10">
    <source>
        <dbReference type="ARBA" id="ARBA00022882"/>
    </source>
</evidence>
<feature type="transmembrane region" description="Helical" evidence="18">
    <location>
        <begin position="632"/>
        <end position="654"/>
    </location>
</feature>
<dbReference type="GO" id="GO:0008331">
    <property type="term" value="F:high voltage-gated calcium channel activity"/>
    <property type="evidence" value="ECO:0007669"/>
    <property type="project" value="TreeGrafter"/>
</dbReference>
<dbReference type="GO" id="GO:0050906">
    <property type="term" value="P:detection of stimulus involved in sensory perception"/>
    <property type="evidence" value="ECO:0007669"/>
    <property type="project" value="UniProtKB-ARBA"/>
</dbReference>
<dbReference type="SMART" id="SM01062">
    <property type="entry name" value="Ca_chan_IQ"/>
    <property type="match status" value="1"/>
</dbReference>
<evidence type="ECO:0000256" key="9">
    <source>
        <dbReference type="ARBA" id="ARBA00022837"/>
    </source>
</evidence>
<dbReference type="GO" id="GO:0005891">
    <property type="term" value="C:voltage-gated calcium channel complex"/>
    <property type="evidence" value="ECO:0007669"/>
    <property type="project" value="InterPro"/>
</dbReference>
<sequence>MEEGVNTSPNGRPPPPGFNQAYLENNQPVGGAGNIASVGVVGQQPSAARADLWQQTLQAAVAATTQPESRRRMQSRKPLRQTPVERNERSLLCLTVQNPLRRACISITEWRPFEWLILMMICANCIALAVYQPYPMQDSDTKNTVLENLEYLFIVVFTAECIIKVIALGFLLHPGAYLRNAWNILDFIIVVIGTVLSRINVQAFDVKALRAFRVLRPLRLVSNVPSLQVVLNAILRAMIPLLHIAMLVLFVILIYAIIGLELFCGKLHSTCVDTSNGEFAQKEPSTCGLAPSAYHCEPSSFSSAIHARNNKWICSPNTTWLGPNNGITNFDNIGLAMLTVFQCVSLEGWTDVMYWVNDAVGREWPWIYFVTLVILGSFFVLNLVLGVLSGEFSKEREKANARGLFQKFREKQQLEEDLKGYLDWITQAEDIEQLNDDDEHGGDEHLVGGVGGGIGGDLDGDGVLDGEEQGAEEQQRSSALIVQWRLLQRLNRRCRRGCRRMVKSQMFYWLVIVLVFLNTLVLTSEHYGQEPWLDHFQTGANLFFVILFTMEMLLKMYSLGLLQYMNSQFNRFDCFIVISSIIEFVLVYFEFMKPLGISVLRSARLLRIFKVTKYWASLSQLITSLLSSLRSIISLLLLLFLFIVIFALLGMQVFGGRFNYDPMRPKPRANFDTFTQSLLTVFQILTGEDWNTVMYNGIESYGGIGSLGMLVSIYFIVLFICGNYILLNVFLAIAVDNLAEADQAQSYRNTILNYFDYFFTTIFTVEITLKVIVYGLVLHKGSFCRNAFNLLDILVVAVSLISFVLKSDAISVVKILRVLRKSWKFSANPLRAINRAKGLKHVVQCVIVAVKTIGNIMLVTFMLQFMFAIIGVQLFKGTFFSCNDPSRMTEMECRGEFITFEDGDPTKPVSMKRDNVMDAMISLFVVSTFEGWPDLLYVAINSNEEDRGPVYNARQPAFIVVIAFFMMNIFVGFVIVTFQNEGEREYENCELDKNQRKCIEFALKAKPHRRYIPRNRFQYRVWWFVTSQFFEYAIFIIIMLNTTTLALKHYPPDPQMDHILDILNLIFTGVFAFEALFKIIALNPKNYFGDRWNSFDFVIVLGSFIDIIYGKIGGTGTNIISINFFRLFRVMRLVKLLSRGEGIRTLLWTFMKSFQALPYVALLIVLLFFIYAVIGMQVFGKVALDDDTQIHRNNNFHTFPAAVLVLFRSATGEAWQEIMLACSDREDVKCDPASDDYKKDPNAGCVNFAYPYFISFFMLCSFLIINLFVAVIMDNFDYLTRDWSILGPHHLEEFVRLWSEYDPDAKGRIKHLDVVTLLRKISPPLGFGKLCPHRLACKRLVSMNMPLNSDGTVCFNATLFALVRTNLKIYTDGNIDEANEQLRSAIRRIWKRTPIKLLDEVVPPAGKDDEVTVGKFYATFLIQDYFRRFKKRKELEAKGMAAPNTHAMALQAGLRTLHEIGPELKRAISGTLDPGFVLESEEPQHRRTHSLFNNIVHALGGPTSADAVGSPITDKTIGDKSEADGAVVIGGEGWEQRKLMPLKKEGLSPTHSIAAADLMSVEYHHGVPTPHLLHRGMPTNKSVNLPPSHKAAHNQQYPDEIPIALIGRPAMPPELSSEQQLPLYKDSSAPNGIARIGGNNNNRRRRLPNLAAIYGARRERTDSQRPLNDSNDSSLGGVNNGFRGSADGPAVPPPPPSNQQQSYGGQQYGPTTAAQRFIFVNR</sequence>
<keyword evidence="11 18" id="KW-1133">Transmembrane helix</keyword>
<dbReference type="GO" id="GO:0009582">
    <property type="term" value="P:detection of abiotic stimulus"/>
    <property type="evidence" value="ECO:0007669"/>
    <property type="project" value="UniProtKB-ARBA"/>
</dbReference>
<feature type="transmembrane region" description="Helical" evidence="18">
    <location>
        <begin position="184"/>
        <end position="201"/>
    </location>
</feature>
<feature type="transmembrane region" description="Helical" evidence="18">
    <location>
        <begin position="856"/>
        <end position="875"/>
    </location>
</feature>
<dbReference type="GO" id="GO:0098703">
    <property type="term" value="P:calcium ion import across plasma membrane"/>
    <property type="evidence" value="ECO:0007669"/>
    <property type="project" value="TreeGrafter"/>
</dbReference>
<dbReference type="InterPro" id="IPR005446">
    <property type="entry name" value="VDCC_L_a1su"/>
</dbReference>
<evidence type="ECO:0000256" key="8">
    <source>
        <dbReference type="ARBA" id="ARBA00022737"/>
    </source>
</evidence>
<keyword evidence="5 16" id="KW-0107">Calcium channel</keyword>
<dbReference type="Pfam" id="PF16905">
    <property type="entry name" value="GPHH"/>
    <property type="match status" value="1"/>
</dbReference>
<evidence type="ECO:0000313" key="21">
    <source>
        <dbReference type="WBParaSite" id="scf7180000421533.g7151"/>
    </source>
</evidence>
<organism evidence="20 21">
    <name type="scientific">Meloidogyne floridensis</name>
    <dbReference type="NCBI Taxonomy" id="298350"/>
    <lineage>
        <taxon>Eukaryota</taxon>
        <taxon>Metazoa</taxon>
        <taxon>Ecdysozoa</taxon>
        <taxon>Nematoda</taxon>
        <taxon>Chromadorea</taxon>
        <taxon>Rhabditida</taxon>
        <taxon>Tylenchina</taxon>
        <taxon>Tylenchomorpha</taxon>
        <taxon>Tylenchoidea</taxon>
        <taxon>Meloidogynidae</taxon>
        <taxon>Meloidogyninae</taxon>
        <taxon>Meloidogyne</taxon>
    </lineage>
</organism>
<dbReference type="Gene3D" id="6.10.250.2180">
    <property type="match status" value="1"/>
</dbReference>
<evidence type="ECO:0000256" key="11">
    <source>
        <dbReference type="ARBA" id="ARBA00022989"/>
    </source>
</evidence>
<dbReference type="Pfam" id="PF00520">
    <property type="entry name" value="Ion_trans"/>
    <property type="match status" value="3"/>
</dbReference>
<dbReference type="PANTHER" id="PTHR45628:SF1">
    <property type="entry name" value="VOLTAGE-DEPENDENT CALCIUM CHANNEL TYPE D SUBUNIT ALPHA-1"/>
    <property type="match status" value="1"/>
</dbReference>
<dbReference type="GO" id="GO:0019722">
    <property type="term" value="P:calcium-mediated signaling"/>
    <property type="evidence" value="ECO:0007669"/>
    <property type="project" value="UniProtKB-ARBA"/>
</dbReference>
<feature type="transmembrane region" description="Helical" evidence="18">
    <location>
        <begin position="506"/>
        <end position="522"/>
    </location>
</feature>
<dbReference type="PRINTS" id="PR01630">
    <property type="entry name" value="LVDCCALPHA1"/>
</dbReference>
<feature type="region of interest" description="Disordered" evidence="17">
    <location>
        <begin position="1610"/>
        <end position="1715"/>
    </location>
</feature>
<keyword evidence="7 15" id="KW-0479">Metal-binding</keyword>
<dbReference type="InterPro" id="IPR002077">
    <property type="entry name" value="VDCCAlpha1"/>
</dbReference>
<evidence type="ECO:0000313" key="20">
    <source>
        <dbReference type="Proteomes" id="UP000887560"/>
    </source>
</evidence>
<dbReference type="InterPro" id="IPR050599">
    <property type="entry name" value="VDCC_alpha-1_subunit"/>
</dbReference>
<feature type="region of interest" description="Disordered" evidence="17">
    <location>
        <begin position="1"/>
        <end position="26"/>
    </location>
</feature>
<evidence type="ECO:0000256" key="13">
    <source>
        <dbReference type="ARBA" id="ARBA00023136"/>
    </source>
</evidence>
<feature type="transmembrane region" description="Helical" evidence="18">
    <location>
        <begin position="1094"/>
        <end position="1112"/>
    </location>
</feature>
<keyword evidence="9 15" id="KW-0106">Calcium</keyword>
<dbReference type="GO" id="GO:0016323">
    <property type="term" value="C:basolateral plasma membrane"/>
    <property type="evidence" value="ECO:0007669"/>
    <property type="project" value="UniProtKB-ARBA"/>
</dbReference>
<dbReference type="FunFam" id="1.20.120.350:FF:000064">
    <property type="entry name" value="Voltage-dependent L-type calcium channel subunit alpha"/>
    <property type="match status" value="1"/>
</dbReference>
<feature type="transmembrane region" description="Helical" evidence="18">
    <location>
        <begin position="1062"/>
        <end position="1082"/>
    </location>
</feature>
<dbReference type="SUPFAM" id="SSF81324">
    <property type="entry name" value="Voltage-gated potassium channels"/>
    <property type="match status" value="4"/>
</dbReference>
<evidence type="ECO:0000256" key="16">
    <source>
        <dbReference type="RuleBase" id="RU003808"/>
    </source>
</evidence>
<evidence type="ECO:0000256" key="15">
    <source>
        <dbReference type="PIRSR" id="PIRSR602077-1"/>
    </source>
</evidence>
<accession>A0A915NWX0</accession>
<keyword evidence="3" id="KW-0597">Phosphoprotein</keyword>
<keyword evidence="14" id="KW-0407">Ion channel</keyword>
<dbReference type="GO" id="GO:0016322">
    <property type="term" value="P:neuron remodeling"/>
    <property type="evidence" value="ECO:0007669"/>
    <property type="project" value="UniProtKB-ARBA"/>
</dbReference>
<dbReference type="InterPro" id="IPR031649">
    <property type="entry name" value="GPHH_dom"/>
</dbReference>
<dbReference type="FunFam" id="1.10.287.70:FF:000009">
    <property type="entry name" value="Voltage-dependent L-type calcium channel subunit alpha"/>
    <property type="match status" value="1"/>
</dbReference>
<feature type="transmembrane region" description="Helical" evidence="18">
    <location>
        <begin position="1159"/>
        <end position="1179"/>
    </location>
</feature>
<evidence type="ECO:0000256" key="5">
    <source>
        <dbReference type="ARBA" id="ARBA00022673"/>
    </source>
</evidence>
<feature type="transmembrane region" description="Helical" evidence="18">
    <location>
        <begin position="542"/>
        <end position="562"/>
    </location>
</feature>
<keyword evidence="12" id="KW-0406">Ion transport</keyword>
<comment type="similarity">
    <text evidence="16">Belongs to the calcium channel alpha-1 subunit (TC 1.A.1.11) family.</text>
</comment>
<keyword evidence="4 16" id="KW-0109">Calcium transport</keyword>
<evidence type="ECO:0000256" key="2">
    <source>
        <dbReference type="ARBA" id="ARBA00022448"/>
    </source>
</evidence>
<proteinExistence type="inferred from homology"/>
<dbReference type="InterPro" id="IPR027359">
    <property type="entry name" value="Volt_channel_dom_sf"/>
</dbReference>
<keyword evidence="20" id="KW-1185">Reference proteome</keyword>
<evidence type="ECO:0000256" key="3">
    <source>
        <dbReference type="ARBA" id="ARBA00022553"/>
    </source>
</evidence>
<name>A0A915NWX0_9BILA</name>
<feature type="compositionally biased region" description="Polar residues" evidence="17">
    <location>
        <begin position="1664"/>
        <end position="1677"/>
    </location>
</feature>
<feature type="binding site" evidence="15">
    <location>
        <position position="688"/>
    </location>
    <ligand>
        <name>Ca(2+)</name>
        <dbReference type="ChEBI" id="CHEBI:29108"/>
    </ligand>
</feature>
<dbReference type="Gene3D" id="6.10.250.2500">
    <property type="match status" value="1"/>
</dbReference>
<dbReference type="PANTHER" id="PTHR45628">
    <property type="entry name" value="VOLTAGE-DEPENDENT CALCIUM CHANNEL TYPE A SUBUNIT ALPHA-1"/>
    <property type="match status" value="1"/>
</dbReference>
<evidence type="ECO:0000256" key="7">
    <source>
        <dbReference type="ARBA" id="ARBA00022723"/>
    </source>
</evidence>
<feature type="domain" description="Voltage-dependent calcium channel alpha-1 subunit IQ" evidence="19">
    <location>
        <begin position="1408"/>
        <end position="1442"/>
    </location>
</feature>
<dbReference type="InterPro" id="IPR005821">
    <property type="entry name" value="Ion_trans_dom"/>
</dbReference>
<feature type="compositionally biased region" description="Low complexity" evidence="17">
    <location>
        <begin position="1629"/>
        <end position="1641"/>
    </location>
</feature>
<dbReference type="Gene3D" id="1.10.287.70">
    <property type="match status" value="4"/>
</dbReference>
<feature type="transmembrane region" description="Helical" evidence="18">
    <location>
        <begin position="366"/>
        <end position="388"/>
    </location>
</feature>
<evidence type="ECO:0000259" key="19">
    <source>
        <dbReference type="SMART" id="SM01062"/>
    </source>
</evidence>
<dbReference type="InterPro" id="IPR014873">
    <property type="entry name" value="VDCC_a1su_IQ"/>
</dbReference>
<evidence type="ECO:0000256" key="4">
    <source>
        <dbReference type="ARBA" id="ARBA00022568"/>
    </source>
</evidence>
<dbReference type="Gene3D" id="1.20.120.350">
    <property type="entry name" value="Voltage-gated potassium channels. Chain C"/>
    <property type="match status" value="3"/>
</dbReference>
<feature type="compositionally biased region" description="Polar residues" evidence="17">
    <location>
        <begin position="1"/>
        <end position="10"/>
    </location>
</feature>
<evidence type="ECO:0000256" key="6">
    <source>
        <dbReference type="ARBA" id="ARBA00022692"/>
    </source>
</evidence>
<dbReference type="GO" id="GO:0042045">
    <property type="term" value="P:epithelial fluid transport"/>
    <property type="evidence" value="ECO:0007669"/>
    <property type="project" value="UniProtKB-ARBA"/>
</dbReference>
<feature type="binding site" evidence="15">
    <location>
        <position position="347"/>
    </location>
    <ligand>
        <name>Ca(2+)</name>
        <dbReference type="ChEBI" id="CHEBI:29108"/>
    </ligand>
</feature>
<protein>
    <recommendedName>
        <fullName evidence="16">Voltage-dependent L-type calcium channel subunit alpha</fullName>
    </recommendedName>
</protein>
<keyword evidence="10 16" id="KW-0851">Voltage-gated channel</keyword>
<feature type="transmembrane region" description="Helical" evidence="18">
    <location>
        <begin position="112"/>
        <end position="131"/>
    </location>
</feature>
<feature type="transmembrane region" description="Helical" evidence="18">
    <location>
        <begin position="233"/>
        <end position="258"/>
    </location>
</feature>
<evidence type="ECO:0000256" key="12">
    <source>
        <dbReference type="ARBA" id="ARBA00023065"/>
    </source>
</evidence>
<feature type="transmembrane region" description="Helical" evidence="18">
    <location>
        <begin position="957"/>
        <end position="978"/>
    </location>
</feature>
<keyword evidence="6 18" id="KW-0812">Transmembrane</keyword>
<keyword evidence="13 18" id="KW-0472">Membrane</keyword>
<evidence type="ECO:0000256" key="14">
    <source>
        <dbReference type="ARBA" id="ARBA00023303"/>
    </source>
</evidence>
<feature type="transmembrane region" description="Helical" evidence="18">
    <location>
        <begin position="788"/>
        <end position="805"/>
    </location>
</feature>
<feature type="transmembrane region" description="Helical" evidence="18">
    <location>
        <begin position="333"/>
        <end position="354"/>
    </location>
</feature>
<feature type="compositionally biased region" description="Low complexity" evidence="17">
    <location>
        <begin position="1698"/>
        <end position="1710"/>
    </location>
</feature>
<keyword evidence="8" id="KW-0677">Repeat</keyword>
<dbReference type="GO" id="GO:0009581">
    <property type="term" value="P:detection of external stimulus"/>
    <property type="evidence" value="ECO:0007669"/>
    <property type="project" value="UniProtKB-ARBA"/>
</dbReference>
<feature type="transmembrane region" description="Helical" evidence="18">
    <location>
        <begin position="1249"/>
        <end position="1273"/>
    </location>
</feature>
<comment type="subcellular location">
    <subcellularLocation>
        <location evidence="1 16">Membrane</location>
        <topology evidence="1 16">Multi-pass membrane protein</topology>
    </subcellularLocation>
</comment>
<keyword evidence="2" id="KW-0813">Transport</keyword>
<dbReference type="FunFam" id="1.10.287.70:FF:000007">
    <property type="entry name" value="Voltage-dependent L-type calcium channel subunit alpha"/>
    <property type="match status" value="1"/>
</dbReference>
<evidence type="ECO:0000256" key="1">
    <source>
        <dbReference type="ARBA" id="ARBA00004141"/>
    </source>
</evidence>
<dbReference type="Pfam" id="PF08763">
    <property type="entry name" value="Ca_chan_IQ"/>
    <property type="match status" value="1"/>
</dbReference>
<evidence type="ECO:0000256" key="18">
    <source>
        <dbReference type="SAM" id="Phobius"/>
    </source>
</evidence>
<dbReference type="Proteomes" id="UP000887560">
    <property type="component" value="Unplaced"/>
</dbReference>
<dbReference type="GO" id="GO:0046872">
    <property type="term" value="F:metal ion binding"/>
    <property type="evidence" value="ECO:0007669"/>
    <property type="project" value="UniProtKB-KW"/>
</dbReference>
<feature type="binding site" evidence="15">
    <location>
        <position position="930"/>
    </location>
    <ligand>
        <name>Ca(2+)</name>
        <dbReference type="ChEBI" id="CHEBI:29108"/>
    </ligand>
</feature>
<dbReference type="FunFam" id="1.10.287.70:FF:000107">
    <property type="entry name" value="Voltage-dependent L-type calcium channel subunit alpha"/>
    <property type="match status" value="1"/>
</dbReference>
<evidence type="ECO:0000256" key="17">
    <source>
        <dbReference type="SAM" id="MobiDB-lite"/>
    </source>
</evidence>
<dbReference type="FunFam" id="1.10.287.70:FF:000448">
    <property type="entry name" value="Predicted protein"/>
    <property type="match status" value="1"/>
</dbReference>
<dbReference type="FunFam" id="1.20.120.350:FF:000001">
    <property type="entry name" value="Voltage-dependent L-type calcium channel subunit alpha"/>
    <property type="match status" value="1"/>
</dbReference>
<feature type="transmembrane region" description="Helical" evidence="18">
    <location>
        <begin position="754"/>
        <end position="776"/>
    </location>
</feature>
<dbReference type="PRINTS" id="PR00167">
    <property type="entry name" value="CACHANNEL"/>
</dbReference>
<feature type="transmembrane region" description="Helical" evidence="18">
    <location>
        <begin position="713"/>
        <end position="734"/>
    </location>
</feature>
<feature type="transmembrane region" description="Helical" evidence="18">
    <location>
        <begin position="151"/>
        <end position="172"/>
    </location>
</feature>
<dbReference type="WBParaSite" id="scf7180000421533.g7151">
    <property type="protein sequence ID" value="scf7180000421533.g7151"/>
    <property type="gene ID" value="scf7180000421533.g7151"/>
</dbReference>
<feature type="transmembrane region" description="Helical" evidence="18">
    <location>
        <begin position="1021"/>
        <end position="1042"/>
    </location>
</feature>
<feature type="region of interest" description="Disordered" evidence="17">
    <location>
        <begin position="61"/>
        <end position="83"/>
    </location>
</feature>
<comment type="function">
    <text evidence="16">Voltage-sensitive calcium channels (VSCC) mediate the entry of calcium ions into excitable cells and are also involved in a variety of calcium-dependent processes, including muscle contraction, hormone or neurotransmitter release, gene expression, cell motility, cell division and cell death.</text>
</comment>
<dbReference type="FunFam" id="1.20.120.350:FF:000095">
    <property type="entry name" value="Voltage-gated Ca2+ channel, alpha subunit"/>
    <property type="match status" value="1"/>
</dbReference>